<evidence type="ECO:0000313" key="2">
    <source>
        <dbReference type="EMBL" id="MFB6395894.1"/>
    </source>
</evidence>
<dbReference type="EMBL" id="JBCGDC010000072">
    <property type="protein sequence ID" value="MFB6395894.1"/>
    <property type="molecule type" value="Genomic_DNA"/>
</dbReference>
<dbReference type="InterPro" id="IPR053832">
    <property type="entry name" value="DUF6924"/>
</dbReference>
<reference evidence="2 3" key="1">
    <citation type="submission" date="2024-04" db="EMBL/GenBank/DDBJ databases">
        <title>Polymorphospora sp. isolated from Baiyangdian Lake in Xiong'an New Area.</title>
        <authorList>
            <person name="Zhang X."/>
            <person name="Liu J."/>
        </authorList>
    </citation>
    <scope>NUCLEOTIDE SEQUENCE [LARGE SCALE GENOMIC DNA]</scope>
    <source>
        <strain evidence="2 3">2-325</strain>
    </source>
</reference>
<evidence type="ECO:0000313" key="3">
    <source>
        <dbReference type="Proteomes" id="UP001582793"/>
    </source>
</evidence>
<keyword evidence="3" id="KW-1185">Reference proteome</keyword>
<feature type="domain" description="DUF6924" evidence="1">
    <location>
        <begin position="10"/>
        <end position="141"/>
    </location>
</feature>
<comment type="caution">
    <text evidence="2">The sequence shown here is derived from an EMBL/GenBank/DDBJ whole genome shotgun (WGS) entry which is preliminary data.</text>
</comment>
<evidence type="ECO:0000259" key="1">
    <source>
        <dbReference type="Pfam" id="PF21962"/>
    </source>
</evidence>
<accession>A0ABV5CV63</accession>
<proteinExistence type="predicted"/>
<protein>
    <recommendedName>
        <fullName evidence="1">DUF6924 domain-containing protein</fullName>
    </recommendedName>
</protein>
<dbReference type="Pfam" id="PF21962">
    <property type="entry name" value="DUF6924"/>
    <property type="match status" value="1"/>
</dbReference>
<dbReference type="RefSeq" id="WP_375735535.1">
    <property type="nucleotide sequence ID" value="NZ_JBCGDC010000072.1"/>
</dbReference>
<sequence length="141" mass="15628">MTGLPETWSVPVVRADFDHDRAWQWIVREIGAATEEGFGADVEFVENRTLAGLDGLAIAARYLPAYPWEYRHPVLFVADLVAMAAPDHALLVVNLNTGVDAGPFRTVPRQVQAIQNNLSLANMDYVEFERAANPDGVFRGF</sequence>
<name>A0ABV5CV63_9ACTN</name>
<organism evidence="2 3">
    <name type="scientific">Polymorphospora lycopeni</name>
    <dbReference type="NCBI Taxonomy" id="3140240"/>
    <lineage>
        <taxon>Bacteria</taxon>
        <taxon>Bacillati</taxon>
        <taxon>Actinomycetota</taxon>
        <taxon>Actinomycetes</taxon>
        <taxon>Micromonosporales</taxon>
        <taxon>Micromonosporaceae</taxon>
        <taxon>Polymorphospora</taxon>
    </lineage>
</organism>
<dbReference type="Proteomes" id="UP001582793">
    <property type="component" value="Unassembled WGS sequence"/>
</dbReference>
<gene>
    <name evidence="2" type="ORF">AAFH96_22670</name>
</gene>